<dbReference type="PANTHER" id="PTHR15032">
    <property type="entry name" value="N-ACYL-PHOSPHATIDYLETHANOLAMINE-HYDROLYZING PHOSPHOLIPASE D"/>
    <property type="match status" value="1"/>
</dbReference>
<dbReference type="Proteomes" id="UP000070412">
    <property type="component" value="Unassembled WGS sequence"/>
</dbReference>
<dbReference type="Pfam" id="PF12706">
    <property type="entry name" value="Lactamase_B_2"/>
    <property type="match status" value="1"/>
</dbReference>
<dbReference type="OrthoDB" id="332863at2759"/>
<dbReference type="GO" id="GO:0031123">
    <property type="term" value="P:RNA 3'-end processing"/>
    <property type="evidence" value="ECO:0007669"/>
    <property type="project" value="UniProtKB-ARBA"/>
</dbReference>
<dbReference type="GO" id="GO:0070292">
    <property type="term" value="P:N-acylphosphatidylethanolamine metabolic process"/>
    <property type="evidence" value="ECO:0007669"/>
    <property type="project" value="TreeGrafter"/>
</dbReference>
<dbReference type="GO" id="GO:0070291">
    <property type="term" value="P:N-acylethanolamine metabolic process"/>
    <property type="evidence" value="ECO:0007669"/>
    <property type="project" value="TreeGrafter"/>
</dbReference>
<gene>
    <name evidence="3" type="ORF">SSS_4098</name>
</gene>
<evidence type="ECO:0000259" key="2">
    <source>
        <dbReference type="Pfam" id="PF12706"/>
    </source>
</evidence>
<reference evidence="3" key="2">
    <citation type="submission" date="2020-01" db="EMBL/GenBank/DDBJ databases">
        <authorList>
            <person name="Korhonen P.K.K."/>
            <person name="Guangxu M.G."/>
            <person name="Wang T.W."/>
            <person name="Stroehlein A.J.S."/>
            <person name="Young N.D."/>
            <person name="Ang C.-S.A."/>
            <person name="Fernando D.W.F."/>
            <person name="Lu H.L."/>
            <person name="Taylor S.T."/>
            <person name="Ehtesham M.E.M."/>
            <person name="Najaraj S.H.N."/>
            <person name="Harsha G.H.G."/>
            <person name="Madugundu A.M."/>
            <person name="Renuse S.R."/>
            <person name="Holt D.H."/>
            <person name="Pandey A.P."/>
            <person name="Papenfuss A.P."/>
            <person name="Gasser R.B.G."/>
            <person name="Fischer K.F."/>
        </authorList>
    </citation>
    <scope>NUCLEOTIDE SEQUENCE</scope>
    <source>
        <strain evidence="3">SSS_KF_BRIS2020</strain>
    </source>
</reference>
<accession>A0A834R7W5</accession>
<dbReference type="PANTHER" id="PTHR15032:SF4">
    <property type="entry name" value="N-ACYL-PHOSPHATIDYLETHANOLAMINE-HYDROLYZING PHOSPHOLIPASE D"/>
    <property type="match status" value="1"/>
</dbReference>
<name>A0A834R7W5_SARSC</name>
<dbReference type="GO" id="GO:0070290">
    <property type="term" value="F:N-acylphosphatidylethanolamine-specific phospholipase D activity"/>
    <property type="evidence" value="ECO:0007669"/>
    <property type="project" value="TreeGrafter"/>
</dbReference>
<protein>
    <submittedName>
        <fullName evidence="3">N-acyl-phosphatidylethanolamine-hydrolyzing phospholipase D</fullName>
    </submittedName>
</protein>
<reference evidence="4" key="3">
    <citation type="submission" date="2022-06" db="UniProtKB">
        <authorList>
            <consortium name="EnsemblMetazoa"/>
        </authorList>
    </citation>
    <scope>IDENTIFICATION</scope>
</reference>
<evidence type="ECO:0000313" key="5">
    <source>
        <dbReference type="Proteomes" id="UP000070412"/>
    </source>
</evidence>
<dbReference type="EMBL" id="WVUK01000062">
    <property type="protein sequence ID" value="KAF7490687.1"/>
    <property type="molecule type" value="Genomic_DNA"/>
</dbReference>
<feature type="compositionally biased region" description="Basic and acidic residues" evidence="1">
    <location>
        <begin position="8"/>
        <end position="35"/>
    </location>
</feature>
<dbReference type="GO" id="GO:0005737">
    <property type="term" value="C:cytoplasm"/>
    <property type="evidence" value="ECO:0007669"/>
    <property type="project" value="TreeGrafter"/>
</dbReference>
<sequence length="448" mass="51133">MMHKFKLLGKDKRNNVKKNDSQQNDDNNHPSDSGRKLISRNAVICSSGKDKYHHDSERAEIPVRSVNNELEHVPSSPSPSSLSLMTNNLKVSPIHASRQSMYSASDFRSSSSTLLSRQNSQVVKRHTVVNRMKLESPILIDGKFQNPWINHKVPTFTNILKLGLSNEKRHIPSKKELNNLLPILEPNIKSHPPLNGLRITWLGHSTILAEFDNISVLTDPIFSERASPSQVFGPKRYRDSPCTIHDLPSSLDAVIISHSHYDHLDLNSVVLLNARYGNDLRWFIPRGLGDWFSRMECDNIVELDWWETNCLPDKGDVSFVFTPAQHWSKRTLTDDNRSLWGSWVVKGPRFKFFFTGDTGFCEVFKRIGSIYGPFDVAAIPIGTYEPRKQMKHQHINPGEAVQLHKDLKSRFSIGIHWGTFAFSSEHFLDPPNKLRSELERSKISTKNL</sequence>
<feature type="domain" description="Metallo-beta-lactamase" evidence="2">
    <location>
        <begin position="216"/>
        <end position="417"/>
    </location>
</feature>
<organism evidence="3">
    <name type="scientific">Sarcoptes scabiei</name>
    <name type="common">Itch mite</name>
    <name type="synonym">Acarus scabiei</name>
    <dbReference type="NCBI Taxonomy" id="52283"/>
    <lineage>
        <taxon>Eukaryota</taxon>
        <taxon>Metazoa</taxon>
        <taxon>Ecdysozoa</taxon>
        <taxon>Arthropoda</taxon>
        <taxon>Chelicerata</taxon>
        <taxon>Arachnida</taxon>
        <taxon>Acari</taxon>
        <taxon>Acariformes</taxon>
        <taxon>Sarcoptiformes</taxon>
        <taxon>Astigmata</taxon>
        <taxon>Psoroptidia</taxon>
        <taxon>Sarcoptoidea</taxon>
        <taxon>Sarcoptidae</taxon>
        <taxon>Sarcoptinae</taxon>
        <taxon>Sarcoptes</taxon>
    </lineage>
</organism>
<evidence type="ECO:0000313" key="3">
    <source>
        <dbReference type="EMBL" id="KAF7490687.1"/>
    </source>
</evidence>
<dbReference type="Gene3D" id="3.60.15.10">
    <property type="entry name" value="Ribonuclease Z/Hydroxyacylglutathione hydrolase-like"/>
    <property type="match status" value="1"/>
</dbReference>
<dbReference type="AlphaFoldDB" id="A0A834R7W5"/>
<dbReference type="InterPro" id="IPR036866">
    <property type="entry name" value="RibonucZ/Hydroxyglut_hydro"/>
</dbReference>
<keyword evidence="5" id="KW-1185">Reference proteome</keyword>
<evidence type="ECO:0000256" key="1">
    <source>
        <dbReference type="SAM" id="MobiDB-lite"/>
    </source>
</evidence>
<proteinExistence type="predicted"/>
<dbReference type="EnsemblMetazoa" id="SSS_4098s_mrna">
    <property type="protein sequence ID" value="KAF7490687.1"/>
    <property type="gene ID" value="SSS_4098"/>
</dbReference>
<feature type="region of interest" description="Disordered" evidence="1">
    <location>
        <begin position="1"/>
        <end position="38"/>
    </location>
</feature>
<dbReference type="InterPro" id="IPR001279">
    <property type="entry name" value="Metallo-B-lactamas"/>
</dbReference>
<evidence type="ECO:0000313" key="4">
    <source>
        <dbReference type="EnsemblMetazoa" id="KAF7490687.1"/>
    </source>
</evidence>
<feature type="compositionally biased region" description="Low complexity" evidence="1">
    <location>
        <begin position="74"/>
        <end position="84"/>
    </location>
</feature>
<dbReference type="SUPFAM" id="SSF56281">
    <property type="entry name" value="Metallo-hydrolase/oxidoreductase"/>
    <property type="match status" value="1"/>
</dbReference>
<feature type="region of interest" description="Disordered" evidence="1">
    <location>
        <begin position="63"/>
        <end position="84"/>
    </location>
</feature>
<reference evidence="5" key="1">
    <citation type="journal article" date="2020" name="PLoS Negl. Trop. Dis.">
        <title>High-quality nuclear genome for Sarcoptes scabiei-A critical resource for a neglected parasite.</title>
        <authorList>
            <person name="Korhonen P.K."/>
            <person name="Gasser R.B."/>
            <person name="Ma G."/>
            <person name="Wang T."/>
            <person name="Stroehlein A.J."/>
            <person name="Young N.D."/>
            <person name="Ang C.S."/>
            <person name="Fernando D.D."/>
            <person name="Lu H.C."/>
            <person name="Taylor S."/>
            <person name="Reynolds S.L."/>
            <person name="Mofiz E."/>
            <person name="Najaraj S.H."/>
            <person name="Gowda H."/>
            <person name="Madugundu A."/>
            <person name="Renuse S."/>
            <person name="Holt D."/>
            <person name="Pandey A."/>
            <person name="Papenfuss A.T."/>
            <person name="Fischer K."/>
        </authorList>
    </citation>
    <scope>NUCLEOTIDE SEQUENCE [LARGE SCALE GENOMIC DNA]</scope>
</reference>